<evidence type="ECO:0000313" key="13">
    <source>
        <dbReference type="Proteomes" id="UP000185544"/>
    </source>
</evidence>
<dbReference type="Gene3D" id="1.10.730.10">
    <property type="entry name" value="Isoleucyl-tRNA Synthetase, Domain 1"/>
    <property type="match status" value="1"/>
</dbReference>
<dbReference type="GO" id="GO:0004823">
    <property type="term" value="F:leucine-tRNA ligase activity"/>
    <property type="evidence" value="ECO:0007669"/>
    <property type="project" value="UniProtKB-UniRule"/>
</dbReference>
<keyword evidence="5 8" id="KW-0648">Protein biosynthesis</keyword>
<dbReference type="STRING" id="1882918.BCY86_04785"/>
<dbReference type="GO" id="GO:0005524">
    <property type="term" value="F:ATP binding"/>
    <property type="evidence" value="ECO:0007669"/>
    <property type="project" value="UniProtKB-UniRule"/>
</dbReference>
<feature type="domain" description="Leucyl-tRNA synthetase editing" evidence="11">
    <location>
        <begin position="279"/>
        <end position="381"/>
    </location>
</feature>
<dbReference type="SUPFAM" id="SSF52374">
    <property type="entry name" value="Nucleotidylyl transferase"/>
    <property type="match status" value="1"/>
</dbReference>
<comment type="caution">
    <text evidence="8">Lacks conserved residue(s) required for the propagation of feature annotation.</text>
</comment>
<accession>A0A1L6MZE2</accession>
<dbReference type="PANTHER" id="PTHR43740">
    <property type="entry name" value="LEUCYL-TRNA SYNTHETASE"/>
    <property type="match status" value="1"/>
</dbReference>
<dbReference type="OrthoDB" id="9810365at2"/>
<dbReference type="SUPFAM" id="SSF50677">
    <property type="entry name" value="ValRS/IleRS/LeuRS editing domain"/>
    <property type="match status" value="1"/>
</dbReference>
<dbReference type="InterPro" id="IPR013155">
    <property type="entry name" value="M/V/L/I-tRNA-synth_anticd-bd"/>
</dbReference>
<evidence type="ECO:0000256" key="5">
    <source>
        <dbReference type="ARBA" id="ARBA00022917"/>
    </source>
</evidence>
<dbReference type="FunFam" id="1.10.730.10:FF:000011">
    <property type="entry name" value="Leucine--tRNA ligase chloroplastic/mitochondrial"/>
    <property type="match status" value="1"/>
</dbReference>
<dbReference type="GO" id="GO:0005737">
    <property type="term" value="C:cytoplasm"/>
    <property type="evidence" value="ECO:0007669"/>
    <property type="project" value="UniProtKB-SubCell"/>
</dbReference>
<dbReference type="FunFam" id="3.40.50.620:FF:000077">
    <property type="entry name" value="Leucine--tRNA ligase"/>
    <property type="match status" value="1"/>
</dbReference>
<comment type="subcellular location">
    <subcellularLocation>
        <location evidence="8">Cytoplasm</location>
    </subcellularLocation>
</comment>
<keyword evidence="6 8" id="KW-0030">Aminoacyl-tRNA synthetase</keyword>
<evidence type="ECO:0000259" key="9">
    <source>
        <dbReference type="Pfam" id="PF00133"/>
    </source>
</evidence>
<evidence type="ECO:0000259" key="11">
    <source>
        <dbReference type="Pfam" id="PF13603"/>
    </source>
</evidence>
<feature type="domain" description="Aminoacyl-tRNA synthetase class Ia" evidence="9">
    <location>
        <begin position="495"/>
        <end position="599"/>
    </location>
</feature>
<dbReference type="EC" id="6.1.1.4" evidence="8"/>
<dbReference type="Proteomes" id="UP000185544">
    <property type="component" value="Chromosome"/>
</dbReference>
<dbReference type="EMBL" id="CP016908">
    <property type="protein sequence ID" value="APS00896.1"/>
    <property type="molecule type" value="Genomic_DNA"/>
</dbReference>
<evidence type="ECO:0000256" key="6">
    <source>
        <dbReference type="ARBA" id="ARBA00023146"/>
    </source>
</evidence>
<feature type="domain" description="Aminoacyl-tRNA synthetase class Ia" evidence="9">
    <location>
        <begin position="21"/>
        <end position="240"/>
    </location>
</feature>
<keyword evidence="2 8" id="KW-0436">Ligase</keyword>
<comment type="similarity">
    <text evidence="1 8">Belongs to the class-I aminoacyl-tRNA synthetase family.</text>
</comment>
<dbReference type="InterPro" id="IPR002302">
    <property type="entry name" value="Leu-tRNA-ligase"/>
</dbReference>
<dbReference type="RefSeq" id="WP_075277594.1">
    <property type="nucleotide sequence ID" value="NZ_CP016908.1"/>
</dbReference>
<reference evidence="12 13" key="1">
    <citation type="submission" date="2016-08" db="EMBL/GenBank/DDBJ databases">
        <title>Identification and validation of antigenic proteins from Pajaroellobacter abortibovis using de-novo genome sequence assembly and reverse vaccinology.</title>
        <authorList>
            <person name="Welly B.T."/>
            <person name="Miller M.R."/>
            <person name="Stott J.L."/>
            <person name="Blanchard M.T."/>
            <person name="Islas-Trejo A.D."/>
            <person name="O'Rourke S.M."/>
            <person name="Young A.E."/>
            <person name="Medrano J.F."/>
            <person name="Van Eenennaam A.L."/>
        </authorList>
    </citation>
    <scope>NUCLEOTIDE SEQUENCE [LARGE SCALE GENOMIC DNA]</scope>
    <source>
        <strain evidence="12 13">BTF92-0548A/99-0131</strain>
    </source>
</reference>
<dbReference type="Pfam" id="PF13603">
    <property type="entry name" value="tRNA-synt_1_2"/>
    <property type="match status" value="1"/>
</dbReference>
<dbReference type="SUPFAM" id="SSF47323">
    <property type="entry name" value="Anticodon-binding domain of a subclass of class I aminoacyl-tRNA synthetases"/>
    <property type="match status" value="1"/>
</dbReference>
<dbReference type="InterPro" id="IPR014729">
    <property type="entry name" value="Rossmann-like_a/b/a_fold"/>
</dbReference>
<evidence type="ECO:0000256" key="3">
    <source>
        <dbReference type="ARBA" id="ARBA00022741"/>
    </source>
</evidence>
<dbReference type="Pfam" id="PF00133">
    <property type="entry name" value="tRNA-synt_1"/>
    <property type="match status" value="2"/>
</dbReference>
<keyword evidence="8" id="KW-0963">Cytoplasm</keyword>
<evidence type="ECO:0000256" key="4">
    <source>
        <dbReference type="ARBA" id="ARBA00022840"/>
    </source>
</evidence>
<dbReference type="InterPro" id="IPR009080">
    <property type="entry name" value="tRNAsynth_Ia_anticodon-bd"/>
</dbReference>
<dbReference type="Gene3D" id="3.40.50.620">
    <property type="entry name" value="HUPs"/>
    <property type="match status" value="2"/>
</dbReference>
<sequence length="797" mass="90975">MSYSSSDPTLSPYLPSIIEPKWQQYWETHQTFKAKRRPNKPKFYVLDMFPYPSGTGLHVGHPEGYTASDILARYRRMCDVDVLHPMGWDAFGLPAEQYAIQTGTHPKETTQKNIQVFKRQLKSLGLSFDWSREVNTTEAEYVRWTQWIFLQLVKRGLAYQDQVPVNWCPALGTVLANEEVIQGRSERGGHPVESIKLRQWMLRITAYADQLDEALDALDWPDTKLKQRHWIGRSQGVTITFQVEGYPMPLTVFTTRPETLPGVTYLAIAPDHPFASTLAGAFAIHPLDGARIPITVADYVIGSYGSGAVMGVPAHDERDHAFAQKHGWPIRQVIAPLTGESVDVFQAPFCEGGVVYHFPPQLEKLNGIPVLQAREQITQWLINHGFGKQYTSYRMRDWIFSRQRYWGEPIPIYFPVTCDGDPRQEGNEYRIDFNIPIPVQKEDLPVLLPDLDDFRPSRDPAGPLARALNWRFFQKDGAWFARETNTMPQWAGSCWYYLRFLDPSNRHKPFDQQAYDAWMPVDLYIGGSEHAVLHLLYARFWHKVLYDIGLVHHPEPFLKLVHQGTILGENGEKMSKSRGNVINPDDIIAAYGADTLRMHEMFMGPLEQVKPWQTGSIEGIRRFLERIWTVCTGPLSDDPIHQHQALEKQIHKTIHKVTHDLEALRFNTAISALMILVKSIYHLPTVPKEAARILTLLISPFAPHLGEELWERLGGTTTLSYEPWPTYDPALIQEDTLSIGVQINGRLRGSIQIPVSASEEEAREMALLEPKIRGYVEGKSIQRLVYIPGKIINLIVP</sequence>
<organism evidence="12 13">
    <name type="scientific">Pajaroellobacter abortibovis</name>
    <dbReference type="NCBI Taxonomy" id="1882918"/>
    <lineage>
        <taxon>Bacteria</taxon>
        <taxon>Pseudomonadati</taxon>
        <taxon>Myxococcota</taxon>
        <taxon>Polyangia</taxon>
        <taxon>Polyangiales</taxon>
        <taxon>Polyangiaceae</taxon>
    </lineage>
</organism>
<evidence type="ECO:0000256" key="2">
    <source>
        <dbReference type="ARBA" id="ARBA00022598"/>
    </source>
</evidence>
<dbReference type="InterPro" id="IPR025709">
    <property type="entry name" value="Leu_tRNA-synth_edit"/>
</dbReference>
<dbReference type="InterPro" id="IPR002300">
    <property type="entry name" value="aa-tRNA-synth_Ia"/>
</dbReference>
<dbReference type="GO" id="GO:0006429">
    <property type="term" value="P:leucyl-tRNA aminoacylation"/>
    <property type="evidence" value="ECO:0007669"/>
    <property type="project" value="UniProtKB-UniRule"/>
</dbReference>
<keyword evidence="4 8" id="KW-0067">ATP-binding</keyword>
<evidence type="ECO:0000259" key="10">
    <source>
        <dbReference type="Pfam" id="PF08264"/>
    </source>
</evidence>
<proteinExistence type="inferred from homology"/>
<evidence type="ECO:0000256" key="7">
    <source>
        <dbReference type="ARBA" id="ARBA00047469"/>
    </source>
</evidence>
<dbReference type="HAMAP" id="MF_00049_B">
    <property type="entry name" value="Leu_tRNA_synth_B"/>
    <property type="match status" value="1"/>
</dbReference>
<dbReference type="AlphaFoldDB" id="A0A1L6MZE2"/>
<name>A0A1L6MZE2_9BACT</name>
<dbReference type="PRINTS" id="PR00985">
    <property type="entry name" value="TRNASYNTHLEU"/>
</dbReference>
<evidence type="ECO:0000313" key="12">
    <source>
        <dbReference type="EMBL" id="APS00896.1"/>
    </source>
</evidence>
<feature type="short sequence motif" description="'KMSKS' region" evidence="8">
    <location>
        <begin position="573"/>
        <end position="577"/>
    </location>
</feature>
<dbReference type="GO" id="GO:0002161">
    <property type="term" value="F:aminoacyl-tRNA deacylase activity"/>
    <property type="evidence" value="ECO:0007669"/>
    <property type="project" value="InterPro"/>
</dbReference>
<evidence type="ECO:0000256" key="8">
    <source>
        <dbReference type="HAMAP-Rule" id="MF_00049"/>
    </source>
</evidence>
<keyword evidence="3 8" id="KW-0547">Nucleotide-binding</keyword>
<dbReference type="Gene3D" id="3.10.20.590">
    <property type="match status" value="1"/>
</dbReference>
<dbReference type="KEGG" id="pabo:BCY86_04785"/>
<dbReference type="FunFam" id="3.40.50.620:FF:000056">
    <property type="entry name" value="Leucine--tRNA ligase"/>
    <property type="match status" value="1"/>
</dbReference>
<gene>
    <name evidence="8" type="primary">leuS</name>
    <name evidence="12" type="ORF">BCY86_04785</name>
</gene>
<comment type="catalytic activity">
    <reaction evidence="7 8">
        <text>tRNA(Leu) + L-leucine + ATP = L-leucyl-tRNA(Leu) + AMP + diphosphate</text>
        <dbReference type="Rhea" id="RHEA:11688"/>
        <dbReference type="Rhea" id="RHEA-COMP:9613"/>
        <dbReference type="Rhea" id="RHEA-COMP:9622"/>
        <dbReference type="ChEBI" id="CHEBI:30616"/>
        <dbReference type="ChEBI" id="CHEBI:33019"/>
        <dbReference type="ChEBI" id="CHEBI:57427"/>
        <dbReference type="ChEBI" id="CHEBI:78442"/>
        <dbReference type="ChEBI" id="CHEBI:78494"/>
        <dbReference type="ChEBI" id="CHEBI:456215"/>
        <dbReference type="EC" id="6.1.1.4"/>
    </reaction>
</comment>
<feature type="domain" description="Methionyl/Valyl/Leucyl/Isoleucyl-tRNA synthetase anticodon-binding" evidence="10">
    <location>
        <begin position="645"/>
        <end position="760"/>
    </location>
</feature>
<dbReference type="CDD" id="cd07958">
    <property type="entry name" value="Anticodon_Ia_Leu_BEm"/>
    <property type="match status" value="1"/>
</dbReference>
<evidence type="ECO:0000256" key="1">
    <source>
        <dbReference type="ARBA" id="ARBA00005594"/>
    </source>
</evidence>
<dbReference type="Pfam" id="PF08264">
    <property type="entry name" value="Anticodon_1"/>
    <property type="match status" value="1"/>
</dbReference>
<dbReference type="PANTHER" id="PTHR43740:SF2">
    <property type="entry name" value="LEUCINE--TRNA LIGASE, MITOCHONDRIAL"/>
    <property type="match status" value="1"/>
</dbReference>
<feature type="binding site" evidence="8">
    <location>
        <position position="576"/>
    </location>
    <ligand>
        <name>ATP</name>
        <dbReference type="ChEBI" id="CHEBI:30616"/>
    </ligand>
</feature>
<protein>
    <recommendedName>
        <fullName evidence="8">Leucine--tRNA ligase</fullName>
        <ecNumber evidence="8">6.1.1.4</ecNumber>
    </recommendedName>
    <alternativeName>
        <fullName evidence="8">Leucyl-tRNA synthetase</fullName>
        <shortName evidence="8">LeuRS</shortName>
    </alternativeName>
</protein>
<keyword evidence="13" id="KW-1185">Reference proteome</keyword>
<dbReference type="CDD" id="cd00812">
    <property type="entry name" value="LeuRS_core"/>
    <property type="match status" value="1"/>
</dbReference>
<dbReference type="InterPro" id="IPR009008">
    <property type="entry name" value="Val/Leu/Ile-tRNA-synth_edit"/>
</dbReference>